<accession>A0A9D2RUZ7</accession>
<keyword evidence="1" id="KW-0418">Kinase</keyword>
<proteinExistence type="predicted"/>
<dbReference type="EMBL" id="DWYZ01000067">
    <property type="protein sequence ID" value="HJB27718.1"/>
    <property type="molecule type" value="Genomic_DNA"/>
</dbReference>
<reference evidence="1" key="1">
    <citation type="journal article" date="2021" name="PeerJ">
        <title>Extensive microbial diversity within the chicken gut microbiome revealed by metagenomics and culture.</title>
        <authorList>
            <person name="Gilroy R."/>
            <person name="Ravi A."/>
            <person name="Getino M."/>
            <person name="Pursley I."/>
            <person name="Horton D.L."/>
            <person name="Alikhan N.F."/>
            <person name="Baker D."/>
            <person name="Gharbi K."/>
            <person name="Hall N."/>
            <person name="Watson M."/>
            <person name="Adriaenssens E.M."/>
            <person name="Foster-Nyarko E."/>
            <person name="Jarju S."/>
            <person name="Secka A."/>
            <person name="Antonio M."/>
            <person name="Oren A."/>
            <person name="Chaudhuri R.R."/>
            <person name="La Ragione R."/>
            <person name="Hildebrand F."/>
            <person name="Pallen M.J."/>
        </authorList>
    </citation>
    <scope>NUCLEOTIDE SEQUENCE</scope>
    <source>
        <strain evidence="1">ChiSjej1B19-5720</strain>
    </source>
</reference>
<comment type="caution">
    <text evidence="1">The sequence shown here is derived from an EMBL/GenBank/DDBJ whole genome shotgun (WGS) entry which is preliminary data.</text>
</comment>
<dbReference type="AlphaFoldDB" id="A0A9D2RUZ7"/>
<dbReference type="Proteomes" id="UP000823842">
    <property type="component" value="Unassembled WGS sequence"/>
</dbReference>
<evidence type="ECO:0000313" key="2">
    <source>
        <dbReference type="Proteomes" id="UP000823842"/>
    </source>
</evidence>
<name>A0A9D2RUZ7_9FIRM</name>
<protein>
    <submittedName>
        <fullName evidence="1">Kinase</fullName>
    </submittedName>
</protein>
<dbReference type="GO" id="GO:0016301">
    <property type="term" value="F:kinase activity"/>
    <property type="evidence" value="ECO:0007669"/>
    <property type="project" value="UniProtKB-KW"/>
</dbReference>
<evidence type="ECO:0000313" key="1">
    <source>
        <dbReference type="EMBL" id="HJB27718.1"/>
    </source>
</evidence>
<reference evidence="1" key="2">
    <citation type="submission" date="2021-04" db="EMBL/GenBank/DDBJ databases">
        <authorList>
            <person name="Gilroy R."/>
        </authorList>
    </citation>
    <scope>NUCLEOTIDE SEQUENCE</scope>
    <source>
        <strain evidence="1">ChiSjej1B19-5720</strain>
    </source>
</reference>
<sequence length="83" mass="9714">MRLQQVQEALKEKKIVYEYTEEDGLGSLDFDFRGLRFHVWEYEDGGSFGAETNVFEAGRSKDIEGDYEKIISEEILSWPDMIQ</sequence>
<gene>
    <name evidence="1" type="ORF">IAA06_02865</name>
</gene>
<keyword evidence="1" id="KW-0808">Transferase</keyword>
<organism evidence="1 2">
    <name type="scientific">Candidatus Blautia faecavium</name>
    <dbReference type="NCBI Taxonomy" id="2838487"/>
    <lineage>
        <taxon>Bacteria</taxon>
        <taxon>Bacillati</taxon>
        <taxon>Bacillota</taxon>
        <taxon>Clostridia</taxon>
        <taxon>Lachnospirales</taxon>
        <taxon>Lachnospiraceae</taxon>
        <taxon>Blautia</taxon>
    </lineage>
</organism>